<protein>
    <submittedName>
        <fullName evidence="1">Uncharacterized protein</fullName>
    </submittedName>
</protein>
<dbReference type="EMBL" id="JBJUIK010000013">
    <property type="protein sequence ID" value="KAL3507676.1"/>
    <property type="molecule type" value="Genomic_DNA"/>
</dbReference>
<keyword evidence="2" id="KW-1185">Reference proteome</keyword>
<comment type="caution">
    <text evidence="1">The sequence shown here is derived from an EMBL/GenBank/DDBJ whole genome shotgun (WGS) entry which is preliminary data.</text>
</comment>
<proteinExistence type="predicted"/>
<reference evidence="1 2" key="1">
    <citation type="submission" date="2024-11" db="EMBL/GenBank/DDBJ databases">
        <title>A near-complete genome assembly of Cinchona calisaya.</title>
        <authorList>
            <person name="Lian D.C."/>
            <person name="Zhao X.W."/>
            <person name="Wei L."/>
        </authorList>
    </citation>
    <scope>NUCLEOTIDE SEQUENCE [LARGE SCALE GENOMIC DNA]</scope>
    <source>
        <tissue evidence="1">Nenye</tissue>
    </source>
</reference>
<organism evidence="1 2">
    <name type="scientific">Cinchona calisaya</name>
    <dbReference type="NCBI Taxonomy" id="153742"/>
    <lineage>
        <taxon>Eukaryota</taxon>
        <taxon>Viridiplantae</taxon>
        <taxon>Streptophyta</taxon>
        <taxon>Embryophyta</taxon>
        <taxon>Tracheophyta</taxon>
        <taxon>Spermatophyta</taxon>
        <taxon>Magnoliopsida</taxon>
        <taxon>eudicotyledons</taxon>
        <taxon>Gunneridae</taxon>
        <taxon>Pentapetalae</taxon>
        <taxon>asterids</taxon>
        <taxon>lamiids</taxon>
        <taxon>Gentianales</taxon>
        <taxon>Rubiaceae</taxon>
        <taxon>Cinchonoideae</taxon>
        <taxon>Cinchoneae</taxon>
        <taxon>Cinchona</taxon>
    </lineage>
</organism>
<accession>A0ABD2YL75</accession>
<evidence type="ECO:0000313" key="2">
    <source>
        <dbReference type="Proteomes" id="UP001630127"/>
    </source>
</evidence>
<name>A0ABD2YL75_9GENT</name>
<evidence type="ECO:0000313" key="1">
    <source>
        <dbReference type="EMBL" id="KAL3507676.1"/>
    </source>
</evidence>
<dbReference type="Proteomes" id="UP001630127">
    <property type="component" value="Unassembled WGS sequence"/>
</dbReference>
<sequence>MPVVPWCLVGMAICYGLPRCRHIPCGGMDSLMVADAHSLVDHSGRWDKLQDRTQTPSCWLCCQDIVSGISMMGISSKGVIICQYDSYFVRIEAGRSVGLSTRISKAARWTDLATLVWIGSLANVHDRGTKAVKTSVSGRSILVSSYGISGIRAKTWGYDILQQESKRVSTFKVGCLAEFRVALGGRKGQLSMGLVARLLEWCWTVATGSDGNICTTQAFIVYVSEVVDSLSGGRMSRAGRWLNANSRHLLEAWEVPLPSLGLIHACLVEERHNRSQALAQRDANRCTFGTCVLLEVWMAKEFCRKIEEVEKKPTQLTDCDSELWRESYDSSLFLEK</sequence>
<gene>
    <name evidence="1" type="ORF">ACH5RR_033058</name>
</gene>
<dbReference type="AlphaFoldDB" id="A0ABD2YL75"/>